<sequence length="1057" mass="112859">MAKVDQAAAEAAKGKKAKKSGKWFNLANTVRGKVSKKKIRFQKDGFDLDLTYITPRIIAMGFPSEGSEGWIRNPMPEVQRFFEEYHPGKYMIYNLCSERGYDPACFLGRAARFPFDDHNPPLLSMVPRFCDHMDAWLGAHPENVVAVHCKAGKGRTGCLIAAYLVHCGMFADVEDALTFFGRRRTENEQGVTIPSQMRFVHYYGHMLRHGRSPPLTLRLRHIRFLTVPASEGQCCAPSVEVRVNNARVFDYARSAGAVRRYRRPAEHMDLDLTPFDVRVRENVKFQFFHHSGASLGAALEGGTLAALPASARAPGAAKAPLGKRKKLCHLWFHTAYTRDCFLVFSRGAVDKANKDKKGVFAPSFQIEVYFEPVAGDASPALPEPKTKKSKGGAPVAWESEEDDDADYEDEDEDELGDDYDSTDEEDEDYVDHTAEPALAPDEFQVSFDTRKPLGMLLDSSLRITGFHKFSGDSKGPAEASNWLKRGDLLVAVNEEDVSGTGLQAVSRKIADADLPKVLRFRAPRGEDRRAEMRRLRDRPGGLQGVQGSVELLLHGVGQGQFRFVQASFGGRTGCWEAPIVWASPADGCSALANAASVADAVVVVVRGTCAFSAKAANAEQVGARGLIVVNPDGPAFVMPADPSFGQGVALPVVSVSGESGERLIQAVRRMATFESEGFGRLTEADLARGKRPPTGGPPAPPRALQSQTTGLGVRLLVDERFCGAPESATREALRQAAEEEAADEAASRAQEAAAKEIALSNPAGHFTVILPRGPQGAAAAAADAASAAVTAGAGALSEAVEVAAVDVAAGATVVAAGASAASGGWTPAQDGAGVVDGEYLLGQFAAAAPGARLRLVMADPPSACAAALANAAEARGAAVLVERGLCSFAVKLAAARDAGAALVVAMNTEPGLAAVGSRAAEEAQADGQGPVPPAVTVTRGAGRRIRRVLAEAASPADGAAAAEDDGMLRPPAGAHIQLEGREGLAERWQDLTDMLEHTRWPQNARTRRKLFYRLSKEHHPDKQGGAADRFELLHYAWRRAGHRWQPEGSAFVDDFAG</sequence>
<evidence type="ECO:0000259" key="8">
    <source>
        <dbReference type="PROSITE" id="PS50056"/>
    </source>
</evidence>
<name>A0A5A8CFP6_CAFRO</name>
<evidence type="ECO:0000256" key="1">
    <source>
        <dbReference type="ARBA" id="ARBA00004132"/>
    </source>
</evidence>
<dbReference type="InterPro" id="IPR000387">
    <property type="entry name" value="Tyr_Pase_dom"/>
</dbReference>
<feature type="region of interest" description="Disordered" evidence="7">
    <location>
        <begin position="681"/>
        <end position="705"/>
    </location>
</feature>
<evidence type="ECO:0000256" key="2">
    <source>
        <dbReference type="ARBA" id="ARBA00007881"/>
    </source>
</evidence>
<dbReference type="EMBL" id="VLTL01000223">
    <property type="protein sequence ID" value="KAA0150950.1"/>
    <property type="molecule type" value="Genomic_DNA"/>
</dbReference>
<dbReference type="InterPro" id="IPR003137">
    <property type="entry name" value="PA_domain"/>
</dbReference>
<evidence type="ECO:0000256" key="4">
    <source>
        <dbReference type="ARBA" id="ARBA00022912"/>
    </source>
</evidence>
<dbReference type="GO" id="GO:0030136">
    <property type="term" value="C:clathrin-coated vesicle"/>
    <property type="evidence" value="ECO:0007669"/>
    <property type="project" value="UniProtKB-SubCell"/>
</dbReference>
<dbReference type="InterPro" id="IPR014020">
    <property type="entry name" value="Tensin_C2-dom"/>
</dbReference>
<dbReference type="GO" id="GO:0006629">
    <property type="term" value="P:lipid metabolic process"/>
    <property type="evidence" value="ECO:0007669"/>
    <property type="project" value="UniProtKB-KW"/>
</dbReference>
<dbReference type="SUPFAM" id="SSF52799">
    <property type="entry name" value="(Phosphotyrosine protein) phosphatases II"/>
    <property type="match status" value="1"/>
</dbReference>
<reference evidence="11 12" key="1">
    <citation type="submission" date="2019-07" db="EMBL/GenBank/DDBJ databases">
        <title>Genomes of Cafeteria roenbergensis.</title>
        <authorList>
            <person name="Fischer M.G."/>
            <person name="Hackl T."/>
            <person name="Roman M."/>
        </authorList>
    </citation>
    <scope>NUCLEOTIDE SEQUENCE [LARGE SCALE GENOMIC DNA]</scope>
    <source>
        <strain evidence="11 12">RCC970-E3</strain>
    </source>
</reference>
<gene>
    <name evidence="11" type="ORF">FNF28_07194</name>
</gene>
<evidence type="ECO:0000259" key="10">
    <source>
        <dbReference type="PROSITE" id="PS51182"/>
    </source>
</evidence>
<feature type="domain" description="Phosphatase tensin-type" evidence="9">
    <location>
        <begin position="39"/>
        <end position="210"/>
    </location>
</feature>
<dbReference type="Gene3D" id="3.90.190.10">
    <property type="entry name" value="Protein tyrosine phosphatase superfamily"/>
    <property type="match status" value="1"/>
</dbReference>
<dbReference type="GO" id="GO:0016314">
    <property type="term" value="F:phosphatidylinositol-3,4,5-trisphosphate 3-phosphatase activity"/>
    <property type="evidence" value="ECO:0007669"/>
    <property type="project" value="TreeGrafter"/>
</dbReference>
<dbReference type="SMART" id="SM01326">
    <property type="entry name" value="PTEN_C2"/>
    <property type="match status" value="1"/>
</dbReference>
<evidence type="ECO:0000313" key="11">
    <source>
        <dbReference type="EMBL" id="KAA0150950.1"/>
    </source>
</evidence>
<dbReference type="PROSITE" id="PS51182">
    <property type="entry name" value="C2_TENSIN"/>
    <property type="match status" value="1"/>
</dbReference>
<dbReference type="SUPFAM" id="SSF50156">
    <property type="entry name" value="PDZ domain-like"/>
    <property type="match status" value="1"/>
</dbReference>
<dbReference type="CDD" id="cd14509">
    <property type="entry name" value="PTP_PTEN"/>
    <property type="match status" value="1"/>
</dbReference>
<dbReference type="PROSITE" id="PS50056">
    <property type="entry name" value="TYR_PHOSPHATASE_2"/>
    <property type="match status" value="1"/>
</dbReference>
<dbReference type="Pfam" id="PF02225">
    <property type="entry name" value="PA"/>
    <property type="match status" value="2"/>
</dbReference>
<dbReference type="InterPro" id="IPR051281">
    <property type="entry name" value="Dual-spec_lipid-protein_phosph"/>
</dbReference>
<dbReference type="PROSITE" id="PS51181">
    <property type="entry name" value="PPASE_TENSIN"/>
    <property type="match status" value="1"/>
</dbReference>
<comment type="caution">
    <text evidence="11">The sequence shown here is derived from an EMBL/GenBank/DDBJ whole genome shotgun (WGS) entry which is preliminary data.</text>
</comment>
<dbReference type="InterPro" id="IPR029021">
    <property type="entry name" value="Prot-tyrosine_phosphatase-like"/>
</dbReference>
<dbReference type="InterPro" id="IPR046450">
    <property type="entry name" value="PA_dom_sf"/>
</dbReference>
<keyword evidence="3" id="KW-0378">Hydrolase</keyword>
<dbReference type="AlphaFoldDB" id="A0A5A8CFP6"/>
<evidence type="ECO:0008006" key="13">
    <source>
        <dbReference type="Google" id="ProtNLM"/>
    </source>
</evidence>
<comment type="subcellular location">
    <subcellularLocation>
        <location evidence="1">Cytoplasmic vesicle</location>
        <location evidence="1">Clathrin-coated vesicle</location>
    </subcellularLocation>
</comment>
<protein>
    <recommendedName>
        <fullName evidence="13">Phosphatidylinositol-3,4,5-trisphosphate 3-phosphatase</fullName>
    </recommendedName>
</protein>
<dbReference type="InterPro" id="IPR035892">
    <property type="entry name" value="C2_domain_sf"/>
</dbReference>
<dbReference type="InterPro" id="IPR016130">
    <property type="entry name" value="Tyr_Pase_AS"/>
</dbReference>
<comment type="similarity">
    <text evidence="2">Belongs to the PTEN phosphatase protein family.</text>
</comment>
<dbReference type="SUPFAM" id="SSF49562">
    <property type="entry name" value="C2 domain (Calcium/lipid-binding domain, CaLB)"/>
    <property type="match status" value="1"/>
</dbReference>
<dbReference type="PROSITE" id="PS00383">
    <property type="entry name" value="TYR_PHOSPHATASE_1"/>
    <property type="match status" value="1"/>
</dbReference>
<dbReference type="Pfam" id="PF10409">
    <property type="entry name" value="PTEN_C2"/>
    <property type="match status" value="1"/>
</dbReference>
<organism evidence="11 12">
    <name type="scientific">Cafeteria roenbergensis</name>
    <name type="common">Marine flagellate</name>
    <dbReference type="NCBI Taxonomy" id="33653"/>
    <lineage>
        <taxon>Eukaryota</taxon>
        <taxon>Sar</taxon>
        <taxon>Stramenopiles</taxon>
        <taxon>Bigyra</taxon>
        <taxon>Opalozoa</taxon>
        <taxon>Bicosoecida</taxon>
        <taxon>Cafeteriaceae</taxon>
        <taxon>Cafeteria</taxon>
    </lineage>
</organism>
<evidence type="ECO:0000256" key="3">
    <source>
        <dbReference type="ARBA" id="ARBA00022801"/>
    </source>
</evidence>
<dbReference type="CDD" id="cd06257">
    <property type="entry name" value="DnaJ"/>
    <property type="match status" value="1"/>
</dbReference>
<dbReference type="Gene3D" id="2.60.40.1110">
    <property type="match status" value="1"/>
</dbReference>
<proteinExistence type="inferred from homology"/>
<dbReference type="InterPro" id="IPR001623">
    <property type="entry name" value="DnaJ_domain"/>
</dbReference>
<keyword evidence="5" id="KW-0443">Lipid metabolism</keyword>
<evidence type="ECO:0000256" key="5">
    <source>
        <dbReference type="ARBA" id="ARBA00023098"/>
    </source>
</evidence>
<evidence type="ECO:0000259" key="9">
    <source>
        <dbReference type="PROSITE" id="PS51181"/>
    </source>
</evidence>
<dbReference type="InterPro" id="IPR036034">
    <property type="entry name" value="PDZ_sf"/>
</dbReference>
<evidence type="ECO:0000313" key="12">
    <source>
        <dbReference type="Proteomes" id="UP000324907"/>
    </source>
</evidence>
<dbReference type="PANTHER" id="PTHR12305">
    <property type="entry name" value="PHOSPHATASE WITH HOMOLOGY TO TENSIN"/>
    <property type="match status" value="1"/>
</dbReference>
<dbReference type="Proteomes" id="UP000324907">
    <property type="component" value="Unassembled WGS sequence"/>
</dbReference>
<dbReference type="InterPro" id="IPR029023">
    <property type="entry name" value="Tensin_phosphatase"/>
</dbReference>
<feature type="region of interest" description="Disordered" evidence="7">
    <location>
        <begin position="377"/>
        <end position="429"/>
    </location>
</feature>
<dbReference type="Gene3D" id="3.50.30.30">
    <property type="match status" value="2"/>
</dbReference>
<feature type="domain" description="Tyrosine specific protein phosphatases" evidence="8">
    <location>
        <begin position="138"/>
        <end position="184"/>
    </location>
</feature>
<dbReference type="Pfam" id="PF22785">
    <property type="entry name" value="Tc-R-P"/>
    <property type="match status" value="1"/>
</dbReference>
<dbReference type="GO" id="GO:0004721">
    <property type="term" value="F:phosphoprotein phosphatase activity"/>
    <property type="evidence" value="ECO:0007669"/>
    <property type="project" value="UniProtKB-KW"/>
</dbReference>
<keyword evidence="4" id="KW-0904">Protein phosphatase</keyword>
<feature type="compositionally biased region" description="Acidic residues" evidence="7">
    <location>
        <begin position="398"/>
        <end position="429"/>
    </location>
</feature>
<evidence type="ECO:0000256" key="6">
    <source>
        <dbReference type="ARBA" id="ARBA00023329"/>
    </source>
</evidence>
<evidence type="ECO:0000256" key="7">
    <source>
        <dbReference type="SAM" id="MobiDB-lite"/>
    </source>
</evidence>
<dbReference type="InterPro" id="IPR045101">
    <property type="entry name" value="PTP_PTEN"/>
</dbReference>
<dbReference type="GO" id="GO:0005829">
    <property type="term" value="C:cytosol"/>
    <property type="evidence" value="ECO:0007669"/>
    <property type="project" value="TreeGrafter"/>
</dbReference>
<feature type="domain" description="C2 tensin-type" evidence="10">
    <location>
        <begin position="214"/>
        <end position="373"/>
    </location>
</feature>
<accession>A0A5A8CFP6</accession>
<dbReference type="SUPFAM" id="SSF52025">
    <property type="entry name" value="PA domain"/>
    <property type="match status" value="1"/>
</dbReference>
<keyword evidence="6" id="KW-0968">Cytoplasmic vesicle</keyword>